<gene>
    <name evidence="7" type="primary">smc</name>
    <name evidence="9" type="ORF">C5L23_000148</name>
</gene>
<proteinExistence type="inferred from homology"/>
<evidence type="ECO:0000256" key="3">
    <source>
        <dbReference type="ARBA" id="ARBA00022741"/>
    </source>
</evidence>
<keyword evidence="10" id="KW-1185">Reference proteome</keyword>
<dbReference type="InterPro" id="IPR027417">
    <property type="entry name" value="P-loop_NTPase"/>
</dbReference>
<sequence length="1179" mass="133958">MKLKTLEISGFKSFADKTTIEFMPGMTGIVGPNGSGKSNIIEAIRWVMGEQRAKDLRGTKMSDVIFGGTHIRHGLNRAEVSMTFDNDDQYLNTLFSEVTITRKLYRSGESVYQINGVDSRLRDVQDLFTDTGLGKESFSIISQGRVESIFNAKPEERRAIIEEVAGVHKYKQNKDKAQRELEQTNDNLSRVGDIIYEIEQRLDGLAQQSAQATDYLSQKERYELLDQSRLALLIQQLNDKQVTTERALADQQTQVKSAKQAADDLETRLADQRQEQADLSQQQEQAQQQVVTLIQKKEQLIGAQNLKQQQYQNLTSELHDTQSRLEKLTETLDANAIYLETLEQRKLTADQKYQELSQTVSQLDQQASENQQETLQAKINSNRAAYIEIMQAIAGAHNNSQTTQKEIKRLEQRQKTLVVKYEQVQHDLVEHQQALKTYQAEHGELIDMQQLTTTVTKHDQLLKQQQKDYHEQEQVWYQTLKTVSRVKTDLQARTALDEYAGFYQGVRTLMQDNVRQQFKGIKGVIADLITVPADYAYAIEITLGGTLQHVVVDYITTAKHAIKYLSQHKAGRVTLLPIEAIKSRHIDTSMVEHLEGFVGLAADLVKMPKDMTAIKYNILGTTVIAKDLESATQIAKAAQYHFRVVSLDGQIVNAGGSLTGGMQHKQSHTLLSRQQALSELENKLTELKHTADTQEKKLQNQRDLITVTTQDLDTAQQALQAAKSQSNQTDYELEKYQSIVTEHERQLKALEYEQSDLIQLLAERQQEYDTSQSELQQLSKKQAETELAYNELTQQSTQLSENYHSTQEKRVTARSEWTKYQAQSQNLSEQTAQLVQQQVQQQAEKERLQVHIDTLQNNMRILTETLTEDKVSTISHELQTLQGKQKRLQATTATLAVTIQKIEQQLMIARGNVRLATEEQGAILTRQASLQTKIEHFEQQLMAEYNVKYTQVPIERVTQTISDIEEQLTLLKKSINELGHVNIGAIEEYEQVKQRYDFLTQQRDDLNTAKDNLMQTIEEMDDEVQTRFKTTFDAVSHHFSKIFSQMFGGGRAEIQLTDAKHLLTTGIDIIAQPPGKKFQQMSLLSGGEKALTAITLLFAILHVRPVPFVVLDEAEAALDEANVARFSRYLHDFGGHTQFIVITHRKGTMMQANLLYGVTMQEAGVSKMVAIDLDHIDAS</sequence>
<comment type="domain">
    <text evidence="7">Contains large globular domains required for ATP hydrolysis at each terminus and a third globular domain forming a flexible hinge near the middle of the molecule. These domains are separated by coiled-coil structures.</text>
</comment>
<evidence type="ECO:0000313" key="9">
    <source>
        <dbReference type="EMBL" id="TDG67194.1"/>
    </source>
</evidence>
<evidence type="ECO:0000259" key="8">
    <source>
        <dbReference type="SMART" id="SM00968"/>
    </source>
</evidence>
<accession>A0A4R5N6D9</accession>
<name>A0A4R5N6D9_9LACO</name>
<dbReference type="GO" id="GO:0030261">
    <property type="term" value="P:chromosome condensation"/>
    <property type="evidence" value="ECO:0007669"/>
    <property type="project" value="InterPro"/>
</dbReference>
<protein>
    <recommendedName>
        <fullName evidence="7">Chromosome partition protein Smc</fullName>
    </recommendedName>
</protein>
<dbReference type="InterPro" id="IPR010935">
    <property type="entry name" value="SMC_hinge"/>
</dbReference>
<feature type="binding site" evidence="7">
    <location>
        <begin position="32"/>
        <end position="39"/>
    </location>
    <ligand>
        <name>ATP</name>
        <dbReference type="ChEBI" id="CHEBI:30616"/>
    </ligand>
</feature>
<keyword evidence="5 7" id="KW-0175">Coiled coil</keyword>
<dbReference type="SUPFAM" id="SSF75553">
    <property type="entry name" value="Smc hinge domain"/>
    <property type="match status" value="1"/>
</dbReference>
<dbReference type="EMBL" id="PUFI01000016">
    <property type="protein sequence ID" value="TDG67194.1"/>
    <property type="molecule type" value="Genomic_DNA"/>
</dbReference>
<feature type="domain" description="SMC hinge" evidence="8">
    <location>
        <begin position="519"/>
        <end position="635"/>
    </location>
</feature>
<dbReference type="GO" id="GO:0005737">
    <property type="term" value="C:cytoplasm"/>
    <property type="evidence" value="ECO:0007669"/>
    <property type="project" value="UniProtKB-SubCell"/>
</dbReference>
<dbReference type="Gene3D" id="3.40.50.300">
    <property type="entry name" value="P-loop containing nucleotide triphosphate hydrolases"/>
    <property type="match status" value="2"/>
</dbReference>
<dbReference type="RefSeq" id="WP_133264689.1">
    <property type="nucleotide sequence ID" value="NZ_JAGYGP010000005.1"/>
</dbReference>
<dbReference type="Proteomes" id="UP000295681">
    <property type="component" value="Unassembled WGS sequence"/>
</dbReference>
<dbReference type="GO" id="GO:0003677">
    <property type="term" value="F:DNA binding"/>
    <property type="evidence" value="ECO:0007669"/>
    <property type="project" value="UniProtKB-UniRule"/>
</dbReference>
<feature type="coiled-coil region" evidence="7">
    <location>
        <begin position="954"/>
        <end position="1023"/>
    </location>
</feature>
<keyword evidence="6 7" id="KW-0238">DNA-binding</keyword>
<dbReference type="GO" id="GO:0006260">
    <property type="term" value="P:DNA replication"/>
    <property type="evidence" value="ECO:0007669"/>
    <property type="project" value="UniProtKB-UniRule"/>
</dbReference>
<keyword evidence="3 7" id="KW-0547">Nucleotide-binding</keyword>
<keyword evidence="2 7" id="KW-0963">Cytoplasm</keyword>
<dbReference type="Gene3D" id="3.30.70.1620">
    <property type="match status" value="1"/>
</dbReference>
<dbReference type="InterPro" id="IPR036277">
    <property type="entry name" value="SMC_hinge_sf"/>
</dbReference>
<dbReference type="GO" id="GO:0016887">
    <property type="term" value="F:ATP hydrolysis activity"/>
    <property type="evidence" value="ECO:0007669"/>
    <property type="project" value="InterPro"/>
</dbReference>
<comment type="subcellular location">
    <subcellularLocation>
        <location evidence="1 7">Cytoplasm</location>
    </subcellularLocation>
</comment>
<evidence type="ECO:0000256" key="6">
    <source>
        <dbReference type="ARBA" id="ARBA00023125"/>
    </source>
</evidence>
<dbReference type="FunFam" id="3.40.50.300:FF:000901">
    <property type="entry name" value="Chromosome partition protein Smc"/>
    <property type="match status" value="1"/>
</dbReference>
<evidence type="ECO:0000256" key="7">
    <source>
        <dbReference type="HAMAP-Rule" id="MF_01894"/>
    </source>
</evidence>
<dbReference type="Pfam" id="PF02463">
    <property type="entry name" value="SMC_N"/>
    <property type="match status" value="1"/>
</dbReference>
<feature type="coiled-coil region" evidence="7">
    <location>
        <begin position="167"/>
        <end position="194"/>
    </location>
</feature>
<dbReference type="GO" id="GO:0005524">
    <property type="term" value="F:ATP binding"/>
    <property type="evidence" value="ECO:0007669"/>
    <property type="project" value="UniProtKB-UniRule"/>
</dbReference>
<dbReference type="Pfam" id="PF06470">
    <property type="entry name" value="SMC_hinge"/>
    <property type="match status" value="1"/>
</dbReference>
<dbReference type="AlphaFoldDB" id="A0A4R5N6D9"/>
<dbReference type="CDD" id="cd03278">
    <property type="entry name" value="ABC_SMC_barmotin"/>
    <property type="match status" value="2"/>
</dbReference>
<feature type="coiled-coil region" evidence="7">
    <location>
        <begin position="234"/>
        <end position="441"/>
    </location>
</feature>
<organism evidence="9 10">
    <name type="scientific">Leuconostoc fallax</name>
    <dbReference type="NCBI Taxonomy" id="1251"/>
    <lineage>
        <taxon>Bacteria</taxon>
        <taxon>Bacillati</taxon>
        <taxon>Bacillota</taxon>
        <taxon>Bacilli</taxon>
        <taxon>Lactobacillales</taxon>
        <taxon>Lactobacillaceae</taxon>
        <taxon>Leuconostoc</taxon>
    </lineage>
</organism>
<keyword evidence="4 7" id="KW-0067">ATP-binding</keyword>
<reference evidence="9 10" key="1">
    <citation type="journal article" date="2019" name="Appl. Microbiol. Biotechnol.">
        <title>Uncovering carbohydrate metabolism through a genotype-phenotype association study of 56 lactic acid bacteria genomes.</title>
        <authorList>
            <person name="Buron-Moles G."/>
            <person name="Chailyan A."/>
            <person name="Dolejs I."/>
            <person name="Forster J."/>
            <person name="Miks M.H."/>
        </authorList>
    </citation>
    <scope>NUCLEOTIDE SEQUENCE [LARGE SCALE GENOMIC DNA]</scope>
    <source>
        <strain evidence="9 10">ATCC 700006</strain>
    </source>
</reference>
<feature type="coiled-coil region" evidence="7">
    <location>
        <begin position="838"/>
        <end position="865"/>
    </location>
</feature>
<dbReference type="GO" id="GO:0005694">
    <property type="term" value="C:chromosome"/>
    <property type="evidence" value="ECO:0007669"/>
    <property type="project" value="InterPro"/>
</dbReference>
<comment type="caution">
    <text evidence="9">The sequence shown here is derived from an EMBL/GenBank/DDBJ whole genome shotgun (WGS) entry which is preliminary data.</text>
</comment>
<dbReference type="NCBIfam" id="TIGR02168">
    <property type="entry name" value="SMC_prok_B"/>
    <property type="match status" value="1"/>
</dbReference>
<dbReference type="Gene3D" id="1.20.1060.20">
    <property type="match status" value="1"/>
</dbReference>
<dbReference type="GO" id="GO:0007059">
    <property type="term" value="P:chromosome segregation"/>
    <property type="evidence" value="ECO:0007669"/>
    <property type="project" value="UniProtKB-UniRule"/>
</dbReference>
<dbReference type="InterPro" id="IPR011890">
    <property type="entry name" value="SMC_prok"/>
</dbReference>
<evidence type="ECO:0000313" key="10">
    <source>
        <dbReference type="Proteomes" id="UP000295681"/>
    </source>
</evidence>
<dbReference type="InterPro" id="IPR003395">
    <property type="entry name" value="RecF/RecN/SMC_N"/>
</dbReference>
<dbReference type="FunFam" id="3.40.50.300:FF:000984">
    <property type="entry name" value="Chromosome partition protein Smc"/>
    <property type="match status" value="1"/>
</dbReference>
<dbReference type="SMART" id="SM00968">
    <property type="entry name" value="SMC_hinge"/>
    <property type="match status" value="1"/>
</dbReference>
<evidence type="ECO:0000256" key="2">
    <source>
        <dbReference type="ARBA" id="ARBA00022490"/>
    </source>
</evidence>
<evidence type="ECO:0000256" key="1">
    <source>
        <dbReference type="ARBA" id="ARBA00004496"/>
    </source>
</evidence>
<dbReference type="PIRSF" id="PIRSF005719">
    <property type="entry name" value="SMC"/>
    <property type="match status" value="1"/>
</dbReference>
<evidence type="ECO:0000256" key="5">
    <source>
        <dbReference type="ARBA" id="ARBA00023054"/>
    </source>
</evidence>
<dbReference type="InterPro" id="IPR024704">
    <property type="entry name" value="SMC"/>
</dbReference>
<dbReference type="GO" id="GO:0007062">
    <property type="term" value="P:sister chromatid cohesion"/>
    <property type="evidence" value="ECO:0007669"/>
    <property type="project" value="InterPro"/>
</dbReference>
<dbReference type="PANTHER" id="PTHR43977">
    <property type="entry name" value="STRUCTURAL MAINTENANCE OF CHROMOSOMES PROTEIN 3"/>
    <property type="match status" value="1"/>
</dbReference>
<dbReference type="HAMAP" id="MF_01894">
    <property type="entry name" value="Smc_prok"/>
    <property type="match status" value="1"/>
</dbReference>
<comment type="similarity">
    <text evidence="7">Belongs to the SMC family.</text>
</comment>
<comment type="function">
    <text evidence="7">Required for chromosome condensation and partitioning.</text>
</comment>
<dbReference type="SUPFAM" id="SSF52540">
    <property type="entry name" value="P-loop containing nucleoside triphosphate hydrolases"/>
    <property type="match status" value="1"/>
</dbReference>
<feature type="coiled-coil region" evidence="7">
    <location>
        <begin position="670"/>
        <end position="809"/>
    </location>
</feature>
<dbReference type="STRING" id="907931.GCA_000165675_01922"/>
<comment type="subunit">
    <text evidence="7">Homodimer.</text>
</comment>
<evidence type="ECO:0000256" key="4">
    <source>
        <dbReference type="ARBA" id="ARBA00022840"/>
    </source>
</evidence>